<gene>
    <name evidence="1" type="ORF">TTEB3V08_LOCUS2093</name>
</gene>
<protein>
    <submittedName>
        <fullName evidence="1">Uncharacterized protein</fullName>
    </submittedName>
</protein>
<sequence>MRDHHYSEVLLSTGDVTDVGSFDFLNGCQLEEASYSIESEDSMHYLLVFSATCLRERAVHGVRCSYHGVSASLVRAQHDPPPTTI</sequence>
<organism evidence="1">
    <name type="scientific">Timema tahoe</name>
    <dbReference type="NCBI Taxonomy" id="61484"/>
    <lineage>
        <taxon>Eukaryota</taxon>
        <taxon>Metazoa</taxon>
        <taxon>Ecdysozoa</taxon>
        <taxon>Arthropoda</taxon>
        <taxon>Hexapoda</taxon>
        <taxon>Insecta</taxon>
        <taxon>Pterygota</taxon>
        <taxon>Neoptera</taxon>
        <taxon>Polyneoptera</taxon>
        <taxon>Phasmatodea</taxon>
        <taxon>Timematodea</taxon>
        <taxon>Timematoidea</taxon>
        <taxon>Timematidae</taxon>
        <taxon>Timema</taxon>
    </lineage>
</organism>
<dbReference type="EMBL" id="OE000476">
    <property type="protein sequence ID" value="CAD7453976.1"/>
    <property type="molecule type" value="Genomic_DNA"/>
</dbReference>
<accession>A0A7R9IAW0</accession>
<evidence type="ECO:0000313" key="1">
    <source>
        <dbReference type="EMBL" id="CAD7453976.1"/>
    </source>
</evidence>
<dbReference type="AlphaFoldDB" id="A0A7R9IAW0"/>
<reference evidence="1" key="1">
    <citation type="submission" date="2020-11" db="EMBL/GenBank/DDBJ databases">
        <authorList>
            <person name="Tran Van P."/>
        </authorList>
    </citation>
    <scope>NUCLEOTIDE SEQUENCE</scope>
</reference>
<name>A0A7R9IAW0_9NEOP</name>
<proteinExistence type="predicted"/>